<reference evidence="2 3" key="1">
    <citation type="journal article" date="2015" name="Genome Biol. Evol.">
        <title>Comparative Genomics of a Bacterivorous Green Alga Reveals Evolutionary Causalities and Consequences of Phago-Mixotrophic Mode of Nutrition.</title>
        <authorList>
            <person name="Burns J.A."/>
            <person name="Paasch A."/>
            <person name="Narechania A."/>
            <person name="Kim E."/>
        </authorList>
    </citation>
    <scope>NUCLEOTIDE SEQUENCE [LARGE SCALE GENOMIC DNA]</scope>
    <source>
        <strain evidence="2 3">PLY_AMNH</strain>
    </source>
</reference>
<keyword evidence="3" id="KW-1185">Reference proteome</keyword>
<feature type="compositionally biased region" description="Pro residues" evidence="1">
    <location>
        <begin position="1769"/>
        <end position="1819"/>
    </location>
</feature>
<sequence length="1847" mass="195120">MIHLAADSPSSWKEEEVPFLISQLTNAQGASAGDVRMTTDGSSVTYDNTPPSLNATIYSSNDRPSFARVNDTVYLNLTFSDAVDSPEVEIFGRNASSSVTSAGAGDDAWTAFLLLNDPDLPNGRINFTVRTSDAAGNPMPSVNSTADGSSVSFDNSPLTVNIWALTHGDTTPAANGSTFFASAAFMVEAEFSEKAYGASEESLLVEGVAQETVTVSGFEQRADLRGFNATLYSREEANFTVRMAKGAVQDSAGNSNSESNILFVVYDTSPPVTALVDSPPRHTYDDNASVAFTCADANACTLRYRLTRGHEDALRPPQWEVWTTSAGAKEYSDLDPGEPYAAVEIDGSAWDWRGVPEGFVEGRSELEVSVANNATALFVGVSASGAGLAGPTTLAVLFDTDGDPGTGEAAGGIGADVRSVVGGSSCLEEWQASASRWAALPDDGCLWVDVEDTSRQAMVEGAVPIMGNRTDGAAAFPLGNVTLVVQVNASVYPADGGYAYSLASGPFTFEVFAEDAAGNVEAEPVATSWDIVPSLSVSTYELAGLLTPGYPWEAGGACNGTFTTCSAEAGLMVANMGLPSLHWFFEALDGAGASWLVAVPDRGAVGTGEEAMLVNFTMEANDTHLAELTEHVVTLRSQIAVRSNDALSPDVALNVTLSLMHAPLFGISPANYSEMPEDDEYYRYEGEKVLFAENGTISSETVLYLSLSEAERELTLTLQNHGDFRLNWTACRACRAPPSEDADDAYRQCHSSWQSECVPLEDSIPVWVTLGAYTGHVEPRDSVSGATGTAPLTVTYKLSTLQPDTYVWSFAVYTNGGSDSSPPYEDRVLAEVLHVAIVVRADETLIVVAGEDNVIQNGLYALGGAYHTSAVVVNVGGGLNWTVTAYYGKSASMMDSTSCKRADLFPEDQLSNSSGWMHMAPMSGPLLYADTSQVSITLNYSTQVEGGIGDHYAVLAFCQSFDDRPSYVDVHMIAMPGVCDASQSQISLNSTCALASMDSAMGSCIATANNESTAIAGRVLESNVTTHDMFGNDRTKLLEGMYAQEYVSSECRFRMYMAEYDEDGEEPAQAGLWPEQSSTDLVDAIVNIRIYLTVAGEYLVHIVEAGCNDTTMSACVDIVGSPFGPINVVPGEIDAAESKMMNANQNATAGEMIPHVVEGHDAFANQVTTTTAEGESRFVLWVGLAANTSSVPDCKQRDALREVAAEDEVFYWGGGYPDHDRFEDAGNGTYTIWSRPTMAGEYNACVGGGREDGQGEATVQGGNWGMMLITVVHARAGAEMSRITEVGADIVAGRLLTLLIEPRDAYGNLHTSPLNAAESFVGGAISTVSNSNKTGSAADATAIAVRRDGDANGMYELTVQLPETAGGCNLLVYLVVQGDSGSDPNYTHLADSPLEAEVRSEVAAANTSYVTTVGNCSDLYEPPGEDVVVVNTSSLIAGNNIVFAVCAFDKYRNAVADMETVYYACVTFAETDKEAFEEASQASGAEGAANEFLMEMVSLNAAEFAVRVVLGNCTSGGELHGSPVEVMLKADAHQISSEQSMVIGGANVTTAAGRATELQIQMRDVYGNDILEQGEADLFTAVVNMLAVCNSTTGTASAQLSAGCSEHNLTSVNLESESCWECAPGEAQEVPATALPQGIYEVMLNRSVRGHYAVTIVGSDGGTVSTAEDRQFVLTVEPGEVAAKTSLVESACTGSADVEATSTCEEDDHGEAHFAAGVNVTYLVRALDAFSNEVDTEELLLRQSDGANRSVDRMFFARLWELDEHASHTPPPPLPVSWPLPPPPPPASSSLPLPPPPPPASSSLPLPPPPPPASSSLPLPPPRPCILLVATASATAPCILLAATSPF</sequence>
<dbReference type="Proteomes" id="UP001190700">
    <property type="component" value="Unassembled WGS sequence"/>
</dbReference>
<name>A0AAE0G110_9CHLO</name>
<evidence type="ECO:0000256" key="1">
    <source>
        <dbReference type="SAM" id="MobiDB-lite"/>
    </source>
</evidence>
<gene>
    <name evidence="2" type="ORF">CYMTET_22129</name>
</gene>
<dbReference type="EMBL" id="LGRX02010960">
    <property type="protein sequence ID" value="KAK3269427.1"/>
    <property type="molecule type" value="Genomic_DNA"/>
</dbReference>
<protein>
    <submittedName>
        <fullName evidence="2">Uncharacterized protein</fullName>
    </submittedName>
</protein>
<accession>A0AAE0G110</accession>
<proteinExistence type="predicted"/>
<evidence type="ECO:0000313" key="3">
    <source>
        <dbReference type="Proteomes" id="UP001190700"/>
    </source>
</evidence>
<evidence type="ECO:0000313" key="2">
    <source>
        <dbReference type="EMBL" id="KAK3269427.1"/>
    </source>
</evidence>
<feature type="region of interest" description="Disordered" evidence="1">
    <location>
        <begin position="1767"/>
        <end position="1819"/>
    </location>
</feature>
<organism evidence="2 3">
    <name type="scientific">Cymbomonas tetramitiformis</name>
    <dbReference type="NCBI Taxonomy" id="36881"/>
    <lineage>
        <taxon>Eukaryota</taxon>
        <taxon>Viridiplantae</taxon>
        <taxon>Chlorophyta</taxon>
        <taxon>Pyramimonadophyceae</taxon>
        <taxon>Pyramimonadales</taxon>
        <taxon>Pyramimonadaceae</taxon>
        <taxon>Cymbomonas</taxon>
    </lineage>
</organism>
<comment type="caution">
    <text evidence="2">The sequence shown here is derived from an EMBL/GenBank/DDBJ whole genome shotgun (WGS) entry which is preliminary data.</text>
</comment>